<name>A0A1Z2XNZ3_9FIRM</name>
<gene>
    <name evidence="1" type="ORF">ADH66_05510</name>
    <name evidence="2" type="ORF">I5Q82_15595</name>
</gene>
<dbReference type="RefSeq" id="WP_066534659.1">
    <property type="nucleotide sequence ID" value="NZ_CP021422.1"/>
</dbReference>
<reference evidence="1" key="1">
    <citation type="journal article" date="2017" name="Genome Announc.">
        <title>High-Quality Whole-Genome Sequences of the Oligo-Mouse-Microbiota Bacterial Community.</title>
        <authorList>
            <person name="Garzetti D."/>
            <person name="Brugiroux S."/>
            <person name="Bunk B."/>
            <person name="Pukall R."/>
            <person name="McCoy K.D."/>
            <person name="Macpherson A.J."/>
            <person name="Stecher B."/>
        </authorList>
    </citation>
    <scope>NUCLEOTIDE SEQUENCE</scope>
    <source>
        <strain evidence="1">KB18</strain>
    </source>
</reference>
<dbReference type="Proteomes" id="UP000596035">
    <property type="component" value="Chromosome"/>
</dbReference>
<reference evidence="3" key="2">
    <citation type="submission" date="2017-05" db="EMBL/GenBank/DDBJ databases">
        <title>Improved OligoMM genomes.</title>
        <authorList>
            <person name="Garzetti D."/>
        </authorList>
    </citation>
    <scope>NUCLEOTIDE SEQUENCE [LARGE SCALE GENOMIC DNA]</scope>
    <source>
        <strain evidence="3">KB18</strain>
    </source>
</reference>
<keyword evidence="3" id="KW-1185">Reference proteome</keyword>
<accession>A0A1Z2XNZ3</accession>
<dbReference type="AlphaFoldDB" id="A0A1Z2XNZ3"/>
<organism evidence="2 4">
    <name type="scientific">Acutalibacter muris</name>
    <dbReference type="NCBI Taxonomy" id="1796620"/>
    <lineage>
        <taxon>Bacteria</taxon>
        <taxon>Bacillati</taxon>
        <taxon>Bacillota</taxon>
        <taxon>Clostridia</taxon>
        <taxon>Eubacteriales</taxon>
        <taxon>Acutalibacteraceae</taxon>
        <taxon>Acutalibacter</taxon>
    </lineage>
</organism>
<evidence type="ECO:0000313" key="4">
    <source>
        <dbReference type="Proteomes" id="UP000596035"/>
    </source>
</evidence>
<evidence type="ECO:0000313" key="3">
    <source>
        <dbReference type="Proteomes" id="UP000196710"/>
    </source>
</evidence>
<dbReference type="EMBL" id="CP021422">
    <property type="protein sequence ID" value="ASB40162.1"/>
    <property type="molecule type" value="Genomic_DNA"/>
</dbReference>
<proteinExistence type="predicted"/>
<dbReference type="EMBL" id="CP065321">
    <property type="protein sequence ID" value="QQR29449.1"/>
    <property type="molecule type" value="Genomic_DNA"/>
</dbReference>
<evidence type="ECO:0000313" key="1">
    <source>
        <dbReference type="EMBL" id="ASB40162.1"/>
    </source>
</evidence>
<dbReference type="Proteomes" id="UP000196710">
    <property type="component" value="Chromosome"/>
</dbReference>
<sequence>MAGLNKNDIEQTSLLQNVIPPTLYTTHYTFTATTGRAENGIEIVCKWRFLSIYQMEPVIR</sequence>
<protein>
    <submittedName>
        <fullName evidence="2">Uncharacterized protein</fullName>
    </submittedName>
</protein>
<dbReference type="KEGG" id="amur:ADH66_05510"/>
<evidence type="ECO:0000313" key="2">
    <source>
        <dbReference type="EMBL" id="QQR29449.1"/>
    </source>
</evidence>
<reference evidence="2 4" key="3">
    <citation type="submission" date="2020-11" db="EMBL/GenBank/DDBJ databases">
        <title>Closed and high quality bacterial genomes of the OMM12 community.</title>
        <authorList>
            <person name="Marbouty M."/>
            <person name="Lamy-Besnier Q."/>
            <person name="Debarbieux L."/>
            <person name="Koszul R."/>
        </authorList>
    </citation>
    <scope>NUCLEOTIDE SEQUENCE [LARGE SCALE GENOMIC DNA]</scope>
    <source>
        <strain evidence="2 4">KB18</strain>
    </source>
</reference>